<accession>A0ABY0FPL2</accession>
<gene>
    <name evidence="2" type="ORF">AA0119_g13064</name>
</gene>
<evidence type="ECO:0000313" key="3">
    <source>
        <dbReference type="Proteomes" id="UP000293195"/>
    </source>
</evidence>
<reference evidence="3" key="1">
    <citation type="journal article" date="2019" name="bioRxiv">
        <title>Genomics, evolutionary history and diagnostics of the Alternaria alternata species group including apple and Asian pear pathotypes.</title>
        <authorList>
            <person name="Armitage A.D."/>
            <person name="Cockerton H.M."/>
            <person name="Sreenivasaprasad S."/>
            <person name="Woodhall J.W."/>
            <person name="Lane C.R."/>
            <person name="Harrison R.J."/>
            <person name="Clarkson J.P."/>
        </authorList>
    </citation>
    <scope>NUCLEOTIDE SEQUENCE [LARGE SCALE GENOMIC DNA]</scope>
    <source>
        <strain evidence="3">FERA 635</strain>
    </source>
</reference>
<evidence type="ECO:0000259" key="1">
    <source>
        <dbReference type="Pfam" id="PF24494"/>
    </source>
</evidence>
<proteinExistence type="predicted"/>
<dbReference type="Proteomes" id="UP000293195">
    <property type="component" value="Unassembled WGS sequence"/>
</dbReference>
<evidence type="ECO:0000313" key="2">
    <source>
        <dbReference type="EMBL" id="RYN85841.1"/>
    </source>
</evidence>
<comment type="caution">
    <text evidence="2">The sequence shown here is derived from an EMBL/GenBank/DDBJ whole genome shotgun (WGS) entry which is preliminary data.</text>
</comment>
<feature type="domain" description="DUF7587" evidence="1">
    <location>
        <begin position="252"/>
        <end position="365"/>
    </location>
</feature>
<protein>
    <recommendedName>
        <fullName evidence="1">DUF7587 domain-containing protein</fullName>
    </recommendedName>
</protein>
<sequence>MADTSGDLDGLMDRMTLTHTWREEQITLQEKSQELVLVAEAMIGQARQVQTMTGDTGDSLNRHVAAINSLRRKATEIVAIIQSVNDATEDYTIARIFSLASGDHAVNDLLLHFKPELKKIVKTVLEATTTDQHALLGILETCYTQSLSQRGVLYSENYFVPQEEAALCSPFDPDFESGAYYEHENRLQIDQGYAKAHSIHQQQRSERKLKYKRNTNRAWIRSWMRLLNSCIGGPTLFWPLANSNKEKSLPESPRYLFRTFDSKSSGRSDDAVVASLASLHMGPDVSRKDFMSMEREEASKKLFAHLSKDCFGGGSYSDNFMSWSSSLLFVIQYAIWRCHKRGCSPADIKICAVDTTKFPHGQFARDMWLIEKCHSPVDGNHDMQNLVRLRQSGYDNGEYLSQGVLNHKSRSCVVTLEKLEQAGLYDLYPEFNELEGRGQWTKRVRDLRLQWQIAKPTAGREIRVAFQIADFCFNGLRAFDIALLLLTFKARAIRKGPTRGRFT</sequence>
<name>A0ABY0FPL2_9PLEO</name>
<dbReference type="InterPro" id="IPR056009">
    <property type="entry name" value="DUF7587"/>
</dbReference>
<dbReference type="Pfam" id="PF24494">
    <property type="entry name" value="DUF7587"/>
    <property type="match status" value="1"/>
</dbReference>
<keyword evidence="3" id="KW-1185">Reference proteome</keyword>
<dbReference type="EMBL" id="PDXF01000162">
    <property type="protein sequence ID" value="RYN85841.1"/>
    <property type="molecule type" value="Genomic_DNA"/>
</dbReference>
<organism evidence="2 3">
    <name type="scientific">Alternaria tenuissima</name>
    <dbReference type="NCBI Taxonomy" id="119927"/>
    <lineage>
        <taxon>Eukaryota</taxon>
        <taxon>Fungi</taxon>
        <taxon>Dikarya</taxon>
        <taxon>Ascomycota</taxon>
        <taxon>Pezizomycotina</taxon>
        <taxon>Dothideomycetes</taxon>
        <taxon>Pleosporomycetidae</taxon>
        <taxon>Pleosporales</taxon>
        <taxon>Pleosporineae</taxon>
        <taxon>Pleosporaceae</taxon>
        <taxon>Alternaria</taxon>
        <taxon>Alternaria sect. Alternaria</taxon>
        <taxon>Alternaria alternata complex</taxon>
    </lineage>
</organism>